<dbReference type="AlphaFoldDB" id="A0A9P9EKA8"/>
<accession>A0A9P9EKA8</accession>
<name>A0A9P9EKA8_9PLEO</name>
<dbReference type="EMBL" id="JAGMWT010000001">
    <property type="protein sequence ID" value="KAH7138672.1"/>
    <property type="molecule type" value="Genomic_DNA"/>
</dbReference>
<evidence type="ECO:0000313" key="3">
    <source>
        <dbReference type="Proteomes" id="UP000700596"/>
    </source>
</evidence>
<protein>
    <submittedName>
        <fullName evidence="2">Oxalocrotonate tautomerase</fullName>
    </submittedName>
</protein>
<organism evidence="2 3">
    <name type="scientific">Dendryphion nanum</name>
    <dbReference type="NCBI Taxonomy" id="256645"/>
    <lineage>
        <taxon>Eukaryota</taxon>
        <taxon>Fungi</taxon>
        <taxon>Dikarya</taxon>
        <taxon>Ascomycota</taxon>
        <taxon>Pezizomycotina</taxon>
        <taxon>Dothideomycetes</taxon>
        <taxon>Pleosporomycetidae</taxon>
        <taxon>Pleosporales</taxon>
        <taxon>Torulaceae</taxon>
        <taxon>Dendryphion</taxon>
    </lineage>
</organism>
<reference evidence="2" key="1">
    <citation type="journal article" date="2021" name="Nat. Commun.">
        <title>Genetic determinants of endophytism in the Arabidopsis root mycobiome.</title>
        <authorList>
            <person name="Mesny F."/>
            <person name="Miyauchi S."/>
            <person name="Thiergart T."/>
            <person name="Pickel B."/>
            <person name="Atanasova L."/>
            <person name="Karlsson M."/>
            <person name="Huettel B."/>
            <person name="Barry K.W."/>
            <person name="Haridas S."/>
            <person name="Chen C."/>
            <person name="Bauer D."/>
            <person name="Andreopoulos W."/>
            <person name="Pangilinan J."/>
            <person name="LaButti K."/>
            <person name="Riley R."/>
            <person name="Lipzen A."/>
            <person name="Clum A."/>
            <person name="Drula E."/>
            <person name="Henrissat B."/>
            <person name="Kohler A."/>
            <person name="Grigoriev I.V."/>
            <person name="Martin F.M."/>
            <person name="Hacquard S."/>
        </authorList>
    </citation>
    <scope>NUCLEOTIDE SEQUENCE</scope>
    <source>
        <strain evidence="2">MPI-CAGE-CH-0243</strain>
    </source>
</reference>
<dbReference type="OrthoDB" id="2129288at2759"/>
<keyword evidence="3" id="KW-1185">Reference proteome</keyword>
<dbReference type="Pfam" id="PF14832">
    <property type="entry name" value="Tautomerase_3"/>
    <property type="match status" value="1"/>
</dbReference>
<comment type="caution">
    <text evidence="2">The sequence shown here is derived from an EMBL/GenBank/DDBJ whole genome shotgun (WGS) entry which is preliminary data.</text>
</comment>
<evidence type="ECO:0000313" key="2">
    <source>
        <dbReference type="EMBL" id="KAH7138672.1"/>
    </source>
</evidence>
<proteinExistence type="predicted"/>
<dbReference type="InterPro" id="IPR028116">
    <property type="entry name" value="Cis-CaaD-like"/>
</dbReference>
<dbReference type="Proteomes" id="UP000700596">
    <property type="component" value="Unassembled WGS sequence"/>
</dbReference>
<evidence type="ECO:0000259" key="1">
    <source>
        <dbReference type="Pfam" id="PF14832"/>
    </source>
</evidence>
<dbReference type="InterPro" id="IPR014347">
    <property type="entry name" value="Tautomerase/MIF_sf"/>
</dbReference>
<gene>
    <name evidence="2" type="ORF">B0J11DRAFT_22404</name>
</gene>
<dbReference type="Gene3D" id="3.30.429.10">
    <property type="entry name" value="Macrophage Migration Inhibitory Factor"/>
    <property type="match status" value="1"/>
</dbReference>
<sequence>MPLWNIYHPEGTFEDNASKEAFAKDITVFYTNIGLPAFYVVGQFIKLPTNSIVIGGKILDQKTPFVRITIDHIAVRLPNEDQVYKRTREGINQILKKHIFDKGWDGEFHVNETERKLWMVNGLYAPPFGSEEEKAWTKANKALPWDGMNLP</sequence>
<feature type="domain" description="Tautomerase cis-CaaD-like" evidence="1">
    <location>
        <begin position="1"/>
        <end position="141"/>
    </location>
</feature>